<dbReference type="Gene3D" id="1.10.3080.10">
    <property type="entry name" value="Clc chloride channel"/>
    <property type="match status" value="1"/>
</dbReference>
<dbReference type="AlphaFoldDB" id="A0A6F8T535"/>
<evidence type="ECO:0000256" key="6">
    <source>
        <dbReference type="ARBA" id="ARBA00023136"/>
    </source>
</evidence>
<keyword evidence="5" id="KW-0406">Ion transport</keyword>
<dbReference type="Proteomes" id="UP000502894">
    <property type="component" value="Chromosome"/>
</dbReference>
<dbReference type="PANTHER" id="PTHR43427">
    <property type="entry name" value="CHLORIDE CHANNEL PROTEIN CLC-E"/>
    <property type="match status" value="1"/>
</dbReference>
<feature type="transmembrane region" description="Helical" evidence="10">
    <location>
        <begin position="136"/>
        <end position="158"/>
    </location>
</feature>
<dbReference type="SUPFAM" id="SSF81340">
    <property type="entry name" value="Clc chloride channel"/>
    <property type="match status" value="1"/>
</dbReference>
<evidence type="ECO:0000313" key="11">
    <source>
        <dbReference type="EMBL" id="BCA95076.1"/>
    </source>
</evidence>
<dbReference type="InterPro" id="IPR001807">
    <property type="entry name" value="ClC"/>
</dbReference>
<feature type="transmembrane region" description="Helical" evidence="10">
    <location>
        <begin position="64"/>
        <end position="84"/>
    </location>
</feature>
<evidence type="ECO:0000256" key="3">
    <source>
        <dbReference type="ARBA" id="ARBA00022692"/>
    </source>
</evidence>
<feature type="transmembrane region" description="Helical" evidence="10">
    <location>
        <begin position="96"/>
        <end position="116"/>
    </location>
</feature>
<keyword evidence="4 10" id="KW-1133">Transmembrane helix</keyword>
<dbReference type="PANTHER" id="PTHR43427:SF6">
    <property type="entry name" value="CHLORIDE CHANNEL PROTEIN CLC-E"/>
    <property type="match status" value="1"/>
</dbReference>
<feature type="transmembrane region" description="Helical" evidence="10">
    <location>
        <begin position="194"/>
        <end position="221"/>
    </location>
</feature>
<protein>
    <recommendedName>
        <fullName evidence="13">Chloride channel protein</fullName>
    </recommendedName>
</protein>
<evidence type="ECO:0000256" key="7">
    <source>
        <dbReference type="ARBA" id="ARBA00023173"/>
    </source>
</evidence>
<keyword evidence="3 10" id="KW-0812">Transmembrane</keyword>
<gene>
    <name evidence="11" type="ORF">TUM19329_14370</name>
</gene>
<dbReference type="GO" id="GO:0034707">
    <property type="term" value="C:chloride channel complex"/>
    <property type="evidence" value="ECO:0007669"/>
    <property type="project" value="UniProtKB-KW"/>
</dbReference>
<dbReference type="GO" id="GO:0005254">
    <property type="term" value="F:chloride channel activity"/>
    <property type="evidence" value="ECO:0007669"/>
    <property type="project" value="UniProtKB-KW"/>
</dbReference>
<proteinExistence type="predicted"/>
<comment type="subcellular location">
    <subcellularLocation>
        <location evidence="1">Membrane</location>
        <topology evidence="1">Multi-pass membrane protein</topology>
    </subcellularLocation>
</comment>
<organism evidence="11 12">
    <name type="scientific">Legionella antarctica</name>
    <dbReference type="NCBI Taxonomy" id="2708020"/>
    <lineage>
        <taxon>Bacteria</taxon>
        <taxon>Pseudomonadati</taxon>
        <taxon>Pseudomonadota</taxon>
        <taxon>Gammaproteobacteria</taxon>
        <taxon>Legionellales</taxon>
        <taxon>Legionellaceae</taxon>
        <taxon>Legionella</taxon>
    </lineage>
</organism>
<reference evidence="11" key="1">
    <citation type="journal article" date="2020" name="Microbiol. Resour. Announc.">
        <title>Complete Genome Sequence of Novel Psychrotolerant Legionella Strain TUM19329, Isolated from Antarctic Lake Sediment.</title>
        <authorList>
            <person name="Shimada S."/>
            <person name="Nakai R."/>
            <person name="Aoki K."/>
            <person name="Shimoeda N."/>
            <person name="Ohno G."/>
            <person name="Miyazaki Y."/>
            <person name="Kudoh S."/>
            <person name="Imura S."/>
            <person name="Watanabe K."/>
            <person name="Ishii Y."/>
            <person name="Tateda K."/>
        </authorList>
    </citation>
    <scope>NUCLEOTIDE SEQUENCE [LARGE SCALE GENOMIC DNA]</scope>
    <source>
        <strain evidence="11">TUM19329</strain>
    </source>
</reference>
<feature type="transmembrane region" description="Helical" evidence="10">
    <location>
        <begin position="12"/>
        <end position="44"/>
    </location>
</feature>
<dbReference type="Pfam" id="PF00654">
    <property type="entry name" value="Voltage_CLC"/>
    <property type="match status" value="1"/>
</dbReference>
<dbReference type="InterPro" id="IPR050368">
    <property type="entry name" value="ClC-type_chloride_channel"/>
</dbReference>
<evidence type="ECO:0000313" key="12">
    <source>
        <dbReference type="Proteomes" id="UP000502894"/>
    </source>
</evidence>
<dbReference type="KEGG" id="lant:TUM19329_14370"/>
<evidence type="ECO:0000256" key="9">
    <source>
        <dbReference type="ARBA" id="ARBA00023303"/>
    </source>
</evidence>
<evidence type="ECO:0000256" key="8">
    <source>
        <dbReference type="ARBA" id="ARBA00023214"/>
    </source>
</evidence>
<name>A0A6F8T535_9GAMM</name>
<evidence type="ECO:0000256" key="10">
    <source>
        <dbReference type="SAM" id="Phobius"/>
    </source>
</evidence>
<keyword evidence="6 10" id="KW-0472">Membrane</keyword>
<dbReference type="EMBL" id="AP022839">
    <property type="protein sequence ID" value="BCA95076.1"/>
    <property type="molecule type" value="Genomic_DNA"/>
</dbReference>
<keyword evidence="2" id="KW-0813">Transport</keyword>
<feature type="transmembrane region" description="Helical" evidence="10">
    <location>
        <begin position="170"/>
        <end position="188"/>
    </location>
</feature>
<evidence type="ECO:0000256" key="4">
    <source>
        <dbReference type="ARBA" id="ARBA00022989"/>
    </source>
</evidence>
<keyword evidence="7" id="KW-0869">Chloride channel</keyword>
<keyword evidence="12" id="KW-1185">Reference proteome</keyword>
<feature type="transmembrane region" description="Helical" evidence="10">
    <location>
        <begin position="228"/>
        <end position="247"/>
    </location>
</feature>
<evidence type="ECO:0000256" key="1">
    <source>
        <dbReference type="ARBA" id="ARBA00004141"/>
    </source>
</evidence>
<dbReference type="InterPro" id="IPR014743">
    <property type="entry name" value="Cl-channel_core"/>
</dbReference>
<accession>A0A6F8T535</accession>
<keyword evidence="9" id="KW-0407">Ion channel</keyword>
<sequence length="256" mass="27859">MAAVYNVPLGGMLYIMEVLLCTFNWSVLIPALTTCAIAVVISWIGLGNAPLYNIPDLNISYSLVIWSILAGPVFGYVAYWFIWVANKARLHSHHNWHMLLVCFINFTLIGFLAIYFPALLGNGKSPAEMEFDDLDYFVGVELSLILLVLRMLICWSSLGSGAQGGLLTPSLANGALLAVVLGGLWNLLWPGTSFSAFAIIGSVAFVAAAQKMPITAIVLIFELTRIKFNFLIPIMFAVSGSVGISTLCMKICSQKK</sequence>
<evidence type="ECO:0000256" key="5">
    <source>
        <dbReference type="ARBA" id="ARBA00023065"/>
    </source>
</evidence>
<evidence type="ECO:0000256" key="2">
    <source>
        <dbReference type="ARBA" id="ARBA00022448"/>
    </source>
</evidence>
<keyword evidence="8" id="KW-0868">Chloride</keyword>
<evidence type="ECO:0008006" key="13">
    <source>
        <dbReference type="Google" id="ProtNLM"/>
    </source>
</evidence>